<name>A0A644ULG0_9ZZZZ</name>
<dbReference type="AlphaFoldDB" id="A0A644ULG0"/>
<comment type="caution">
    <text evidence="4">The sequence shown here is derived from an EMBL/GenBank/DDBJ whole genome shotgun (WGS) entry which is preliminary data.</text>
</comment>
<dbReference type="GO" id="GO:0005829">
    <property type="term" value="C:cytosol"/>
    <property type="evidence" value="ECO:0007669"/>
    <property type="project" value="TreeGrafter"/>
</dbReference>
<sequence length="331" mass="36635">MEYKKIFNRFDGLNILIIGDVMIDSYMWGKVDRISPEAPVPIATIVKTEDRLGGAANVALNIKAMGANPILCSVVGHDPKAKSILSLMKKLNITKDGILLSKERETTVKTRILGNKIQMLRVDQEITTPLNEKDEKDFIGSIFNIINSTKIDSIIFQDYDKGVITPKVISEVVKLANKKEIPTAVDPKKKNFLEYKNVTLFKPNLKELKEGLKIEFDLPSMDNLIDASNLLHQRIKSQMIFITLSENGVFIADYGLKQNNMVIIPAHKRSISDVSGAGDTVISVASLCLALKLPFKTVAEISNLAGGLVCEQVGVVPINKQLLLSEVYNKL</sequence>
<dbReference type="EMBL" id="VSSQ01000130">
    <property type="protein sequence ID" value="MPL79741.1"/>
    <property type="molecule type" value="Genomic_DNA"/>
</dbReference>
<dbReference type="InterPro" id="IPR011611">
    <property type="entry name" value="PfkB_dom"/>
</dbReference>
<keyword evidence="1 4" id="KW-0808">Transferase</keyword>
<dbReference type="EC" id="2.7.1.167" evidence="4"/>
<protein>
    <submittedName>
        <fullName evidence="4">D-beta-D-heptose 7-phosphate kinase</fullName>
        <ecNumber evidence="4">2.7.1.167</ecNumber>
    </submittedName>
</protein>
<dbReference type="Pfam" id="PF00294">
    <property type="entry name" value="PfkB"/>
    <property type="match status" value="1"/>
</dbReference>
<dbReference type="GO" id="GO:0033785">
    <property type="term" value="F:heptose 7-phosphate kinase activity"/>
    <property type="evidence" value="ECO:0007669"/>
    <property type="project" value="UniProtKB-EC"/>
</dbReference>
<dbReference type="Gene3D" id="3.40.1190.20">
    <property type="match status" value="1"/>
</dbReference>
<dbReference type="PROSITE" id="PS00583">
    <property type="entry name" value="PFKB_KINASES_1"/>
    <property type="match status" value="1"/>
</dbReference>
<organism evidence="4">
    <name type="scientific">bioreactor metagenome</name>
    <dbReference type="NCBI Taxonomy" id="1076179"/>
    <lineage>
        <taxon>unclassified sequences</taxon>
        <taxon>metagenomes</taxon>
        <taxon>ecological metagenomes</taxon>
    </lineage>
</organism>
<dbReference type="GO" id="GO:0016773">
    <property type="term" value="F:phosphotransferase activity, alcohol group as acceptor"/>
    <property type="evidence" value="ECO:0007669"/>
    <property type="project" value="InterPro"/>
</dbReference>
<dbReference type="InterPro" id="IPR029056">
    <property type="entry name" value="Ribokinase-like"/>
</dbReference>
<evidence type="ECO:0000256" key="1">
    <source>
        <dbReference type="ARBA" id="ARBA00022679"/>
    </source>
</evidence>
<evidence type="ECO:0000259" key="3">
    <source>
        <dbReference type="Pfam" id="PF00294"/>
    </source>
</evidence>
<dbReference type="InterPro" id="IPR002173">
    <property type="entry name" value="Carboh/pur_kinase_PfkB_CS"/>
</dbReference>
<dbReference type="PANTHER" id="PTHR46969:SF1">
    <property type="entry name" value="BIFUNCTIONAL PROTEIN HLDE"/>
    <property type="match status" value="1"/>
</dbReference>
<dbReference type="GO" id="GO:0033786">
    <property type="term" value="F:heptose-1-phosphate adenylyltransferase activity"/>
    <property type="evidence" value="ECO:0007669"/>
    <property type="project" value="TreeGrafter"/>
</dbReference>
<accession>A0A644ULG0</accession>
<reference evidence="4" key="1">
    <citation type="submission" date="2019-08" db="EMBL/GenBank/DDBJ databases">
        <authorList>
            <person name="Kucharzyk K."/>
            <person name="Murdoch R.W."/>
            <person name="Higgins S."/>
            <person name="Loffler F."/>
        </authorList>
    </citation>
    <scope>NUCLEOTIDE SEQUENCE</scope>
</reference>
<proteinExistence type="predicted"/>
<dbReference type="InterPro" id="IPR011913">
    <property type="entry name" value="RfaE_dom_I"/>
</dbReference>
<dbReference type="CDD" id="cd01172">
    <property type="entry name" value="RfaE_like"/>
    <property type="match status" value="1"/>
</dbReference>
<dbReference type="PANTHER" id="PTHR46969">
    <property type="entry name" value="BIFUNCTIONAL PROTEIN HLDE"/>
    <property type="match status" value="1"/>
</dbReference>
<evidence type="ECO:0000313" key="4">
    <source>
        <dbReference type="EMBL" id="MPL79741.1"/>
    </source>
</evidence>
<evidence type="ECO:0000256" key="2">
    <source>
        <dbReference type="ARBA" id="ARBA00022777"/>
    </source>
</evidence>
<dbReference type="SUPFAM" id="SSF53613">
    <property type="entry name" value="Ribokinase-like"/>
    <property type="match status" value="1"/>
</dbReference>
<feature type="domain" description="Carbohydrate kinase PfkB" evidence="3">
    <location>
        <begin position="15"/>
        <end position="316"/>
    </location>
</feature>
<keyword evidence="2 4" id="KW-0418">Kinase</keyword>
<gene>
    <name evidence="4" type="primary">rfaE_2</name>
    <name evidence="4" type="ORF">SDC9_25625</name>
</gene>